<accession>A0A918ZK94</accession>
<protein>
    <submittedName>
        <fullName evidence="1">Uncharacterized protein</fullName>
    </submittedName>
</protein>
<organism evidence="1 2">
    <name type="scientific">Streptomyces longispororuber</name>
    <dbReference type="NCBI Taxonomy" id="68230"/>
    <lineage>
        <taxon>Bacteria</taxon>
        <taxon>Bacillati</taxon>
        <taxon>Actinomycetota</taxon>
        <taxon>Actinomycetes</taxon>
        <taxon>Kitasatosporales</taxon>
        <taxon>Streptomycetaceae</taxon>
        <taxon>Streptomyces</taxon>
    </lineage>
</organism>
<reference evidence="1" key="2">
    <citation type="submission" date="2020-09" db="EMBL/GenBank/DDBJ databases">
        <authorList>
            <person name="Sun Q."/>
            <person name="Ohkuma M."/>
        </authorList>
    </citation>
    <scope>NUCLEOTIDE SEQUENCE</scope>
    <source>
        <strain evidence="1">JCM 4784</strain>
    </source>
</reference>
<reference evidence="1" key="1">
    <citation type="journal article" date="2014" name="Int. J. Syst. Evol. Microbiol.">
        <title>Complete genome sequence of Corynebacterium casei LMG S-19264T (=DSM 44701T), isolated from a smear-ripened cheese.</title>
        <authorList>
            <consortium name="US DOE Joint Genome Institute (JGI-PGF)"/>
            <person name="Walter F."/>
            <person name="Albersmeier A."/>
            <person name="Kalinowski J."/>
            <person name="Ruckert C."/>
        </authorList>
    </citation>
    <scope>NUCLEOTIDE SEQUENCE</scope>
    <source>
        <strain evidence="1">JCM 4784</strain>
    </source>
</reference>
<dbReference type="RefSeq" id="WP_190135927.1">
    <property type="nucleotide sequence ID" value="NZ_BNBT01000027.1"/>
</dbReference>
<evidence type="ECO:0000313" key="2">
    <source>
        <dbReference type="Proteomes" id="UP000608024"/>
    </source>
</evidence>
<evidence type="ECO:0000313" key="1">
    <source>
        <dbReference type="EMBL" id="GHE54217.1"/>
    </source>
</evidence>
<name>A0A918ZK94_9ACTN</name>
<sequence>MNLYLLRRPRHRTVAIELDGCLLQLPAEYHPTGPLVGRMVTAPAFHAQSLFGECPVPVAIPLHRPTARTDPRLIVVDDLSEEWVMGFRVHYQQQLYRITGFYPQ</sequence>
<dbReference type="Proteomes" id="UP000608024">
    <property type="component" value="Unassembled WGS sequence"/>
</dbReference>
<dbReference type="EMBL" id="BNBT01000027">
    <property type="protein sequence ID" value="GHE54217.1"/>
    <property type="molecule type" value="Genomic_DNA"/>
</dbReference>
<proteinExistence type="predicted"/>
<keyword evidence="2" id="KW-1185">Reference proteome</keyword>
<comment type="caution">
    <text evidence="1">The sequence shown here is derived from an EMBL/GenBank/DDBJ whole genome shotgun (WGS) entry which is preliminary data.</text>
</comment>
<gene>
    <name evidence="1" type="ORF">GCM10018785_24640</name>
</gene>
<dbReference type="AlphaFoldDB" id="A0A918ZK94"/>